<dbReference type="InterPro" id="IPR024534">
    <property type="entry name" value="JetD_C"/>
</dbReference>
<dbReference type="InterPro" id="IPR024537">
    <property type="entry name" value="DUF3322"/>
</dbReference>
<gene>
    <name evidence="3" type="ORF">RISK_002302</name>
</gene>
<dbReference type="Proteomes" id="UP000036367">
    <property type="component" value="Unassembled WGS sequence"/>
</dbReference>
<dbReference type="Pfam" id="PF11795">
    <property type="entry name" value="DUF3322"/>
    <property type="match status" value="1"/>
</dbReference>
<feature type="domain" description="Wadjet protein JetD C-terminal" evidence="1">
    <location>
        <begin position="209"/>
        <end position="382"/>
    </location>
</feature>
<dbReference type="Pfam" id="PF09983">
    <property type="entry name" value="JetD_C"/>
    <property type="match status" value="1"/>
</dbReference>
<protein>
    <recommendedName>
        <fullName evidence="5">Wadjet protein JetD C-terminal domain-containing protein</fullName>
    </recommendedName>
</protein>
<dbReference type="OrthoDB" id="322908at2"/>
<feature type="domain" description="DUF3322" evidence="2">
    <location>
        <begin position="7"/>
        <end position="187"/>
    </location>
</feature>
<name>A0A0J1BGK8_RHOIS</name>
<keyword evidence="4" id="KW-1185">Reference proteome</keyword>
<evidence type="ECO:0000259" key="1">
    <source>
        <dbReference type="Pfam" id="PF09983"/>
    </source>
</evidence>
<dbReference type="PATRIC" id="fig|595434.4.peg.2196"/>
<evidence type="ECO:0008006" key="5">
    <source>
        <dbReference type="Google" id="ProtNLM"/>
    </source>
</evidence>
<sequence length="385" mass="44305">MITAKQIRDKAKRLFGKAIKAWLNHELEAFFPHRIPANLTPSQDLSKAIAEVESLREHSKRTIGSGYRIEWKSRRSRTHGQNDFPDAVFVDTMDDLVELSDRVGDWKSLQLAVATLRDRQPRLEDWLRAGTNWKLILELSDVLPDLLSILDHMLLHPRPDCFARELPVAVSTKLIEQHRRRLAIWLDLLLPPDAIDFRFGHDQFEPRYGLRYARPHYLLRVLDEALQHDLGLPFDELSLPAESIDKLPARDQRVIIVENKVSLLSLPLMRRTLALGGLGNGVTQLSEISWLSKCKVIYWGDLDADGFRILDRLRVILPHVESRLMDRSIVEQFADLATKGNASEAHAVENLCESELRCYHHVCETNLRIEQEHLPTELIFKALSL</sequence>
<reference evidence="3" key="1">
    <citation type="submission" date="2015-05" db="EMBL/GenBank/DDBJ databases">
        <title>Permanent draft genome of Rhodopirellula islandicus K833.</title>
        <authorList>
            <person name="Kizina J."/>
            <person name="Richter M."/>
            <person name="Glockner F.O."/>
            <person name="Harder J."/>
        </authorList>
    </citation>
    <scope>NUCLEOTIDE SEQUENCE [LARGE SCALE GENOMIC DNA]</scope>
    <source>
        <strain evidence="3">K833</strain>
    </source>
</reference>
<evidence type="ECO:0000259" key="2">
    <source>
        <dbReference type="Pfam" id="PF11795"/>
    </source>
</evidence>
<comment type="caution">
    <text evidence="3">The sequence shown here is derived from an EMBL/GenBank/DDBJ whole genome shotgun (WGS) entry which is preliminary data.</text>
</comment>
<evidence type="ECO:0000313" key="3">
    <source>
        <dbReference type="EMBL" id="KLU05670.1"/>
    </source>
</evidence>
<organism evidence="3 4">
    <name type="scientific">Rhodopirellula islandica</name>
    <dbReference type="NCBI Taxonomy" id="595434"/>
    <lineage>
        <taxon>Bacteria</taxon>
        <taxon>Pseudomonadati</taxon>
        <taxon>Planctomycetota</taxon>
        <taxon>Planctomycetia</taxon>
        <taxon>Pirellulales</taxon>
        <taxon>Pirellulaceae</taxon>
        <taxon>Rhodopirellula</taxon>
    </lineage>
</organism>
<dbReference type="STRING" id="595434.RISK_002302"/>
<accession>A0A0J1BGK8</accession>
<dbReference type="RefSeq" id="WP_053061114.1">
    <property type="nucleotide sequence ID" value="NZ_LECT01000017.1"/>
</dbReference>
<evidence type="ECO:0000313" key="4">
    <source>
        <dbReference type="Proteomes" id="UP000036367"/>
    </source>
</evidence>
<dbReference type="AlphaFoldDB" id="A0A0J1BGK8"/>
<proteinExistence type="predicted"/>
<dbReference type="EMBL" id="LECT01000017">
    <property type="protein sequence ID" value="KLU05670.1"/>
    <property type="molecule type" value="Genomic_DNA"/>
</dbReference>